<accession>A0ACC5XL58</accession>
<keyword evidence="2" id="KW-1185">Reference proteome</keyword>
<name>A0ACC5XL58_PANGG</name>
<evidence type="ECO:0000313" key="2">
    <source>
        <dbReference type="Proteomes" id="UP000829447"/>
    </source>
</evidence>
<gene>
    <name evidence="1" type="ORF">PGIGA_G00139130</name>
</gene>
<dbReference type="Proteomes" id="UP000829447">
    <property type="component" value="Linkage Group LG23"/>
</dbReference>
<reference evidence="1 2" key="1">
    <citation type="journal article" date="2022" name="bioRxiv">
        <title>An ancient truncated duplication of the anti-Mullerian hormone receptor type 2 gene is a potential conserved master sex determinant in the Pangasiidae catfish family.</title>
        <authorList>
            <person name="Wen M."/>
            <person name="Pan Q."/>
            <person name="Jouanno E."/>
            <person name="Montfort J."/>
            <person name="Zahm M."/>
            <person name="Cabau C."/>
            <person name="Klopp C."/>
            <person name="Iampietro C."/>
            <person name="Roques C."/>
            <person name="Bouchez O."/>
            <person name="Castinel A."/>
            <person name="Donnadieu C."/>
            <person name="Parrinello H."/>
            <person name="Poncet C."/>
            <person name="Belmonte E."/>
            <person name="Gautier V."/>
            <person name="Avarre J.-C."/>
            <person name="Dugue R."/>
            <person name="Gustiano R."/>
            <person name="Ha T.T.T."/>
            <person name="Campet M."/>
            <person name="Sriphairoj K."/>
            <person name="Ribolli J."/>
            <person name="de Almeida F.L."/>
            <person name="Desvignes T."/>
            <person name="Postlethwait J.H."/>
            <person name="Bucao C.F."/>
            <person name="Robinson-Rechavi M."/>
            <person name="Bobe J."/>
            <person name="Herpin A."/>
            <person name="Guiguen Y."/>
        </authorList>
    </citation>
    <scope>NUCLEOTIDE SEQUENCE [LARGE SCALE GENOMIC DNA]</scope>
    <source>
        <strain evidence="1">YG-Dec2019</strain>
    </source>
</reference>
<protein>
    <submittedName>
        <fullName evidence="1">Uncharacterized protein</fullName>
    </submittedName>
</protein>
<sequence length="244" mass="27379">MASVPGIGPGSTATLTRIKDCTSHRRTVFFSKMNCLVGAVVLLLSITAEARVGNSSEPTSYCTETKECLLFDLICGGEEYEVRHYEAAKWVSTEAESIFKEMAIMRAFRKLFKYITGANEAGAKIDMTAPVITKVKEEIPWLEKSVYLLSFLLPSAYQNHAPRPNDSSVYLMDMPDMKVYVKSFGGWMVSPISKMYSDKLKEALDKAQATYETDYHYDVGYNSPMKLTNRHNEVCTSELQKPAD</sequence>
<proteinExistence type="predicted"/>
<dbReference type="EMBL" id="CM040476">
    <property type="protein sequence ID" value="MCI4391848.1"/>
    <property type="molecule type" value="Genomic_DNA"/>
</dbReference>
<organism evidence="1 2">
    <name type="scientific">Pangasianodon gigas</name>
    <name type="common">Mekong giant catfish</name>
    <name type="synonym">Pangasius gigas</name>
    <dbReference type="NCBI Taxonomy" id="30993"/>
    <lineage>
        <taxon>Eukaryota</taxon>
        <taxon>Metazoa</taxon>
        <taxon>Chordata</taxon>
        <taxon>Craniata</taxon>
        <taxon>Vertebrata</taxon>
        <taxon>Euteleostomi</taxon>
        <taxon>Actinopterygii</taxon>
        <taxon>Neopterygii</taxon>
        <taxon>Teleostei</taxon>
        <taxon>Ostariophysi</taxon>
        <taxon>Siluriformes</taxon>
        <taxon>Pangasiidae</taxon>
        <taxon>Pangasianodon</taxon>
    </lineage>
</organism>
<evidence type="ECO:0000313" key="1">
    <source>
        <dbReference type="EMBL" id="MCI4391848.1"/>
    </source>
</evidence>
<comment type="caution">
    <text evidence="1">The sequence shown here is derived from an EMBL/GenBank/DDBJ whole genome shotgun (WGS) entry which is preliminary data.</text>
</comment>